<dbReference type="EMBL" id="JBHSVR010000001">
    <property type="protein sequence ID" value="MFC6633206.1"/>
    <property type="molecule type" value="Genomic_DNA"/>
</dbReference>
<dbReference type="Proteomes" id="UP001596425">
    <property type="component" value="Unassembled WGS sequence"/>
</dbReference>
<dbReference type="Pfam" id="PF12833">
    <property type="entry name" value="HTH_18"/>
    <property type="match status" value="1"/>
</dbReference>
<accession>A0ABW1YL22</accession>
<dbReference type="InterPro" id="IPR009057">
    <property type="entry name" value="Homeodomain-like_sf"/>
</dbReference>
<keyword evidence="2" id="KW-0238">DNA-binding</keyword>
<evidence type="ECO:0000259" key="4">
    <source>
        <dbReference type="PROSITE" id="PS01124"/>
    </source>
</evidence>
<keyword evidence="6" id="KW-1185">Reference proteome</keyword>
<evidence type="ECO:0000313" key="6">
    <source>
        <dbReference type="Proteomes" id="UP001596425"/>
    </source>
</evidence>
<dbReference type="Gene3D" id="1.10.10.60">
    <property type="entry name" value="Homeodomain-like"/>
    <property type="match status" value="2"/>
</dbReference>
<dbReference type="PROSITE" id="PS01124">
    <property type="entry name" value="HTH_ARAC_FAMILY_2"/>
    <property type="match status" value="1"/>
</dbReference>
<dbReference type="InterPro" id="IPR011051">
    <property type="entry name" value="RmlC_Cupin_sf"/>
</dbReference>
<evidence type="ECO:0000256" key="1">
    <source>
        <dbReference type="ARBA" id="ARBA00023015"/>
    </source>
</evidence>
<evidence type="ECO:0000313" key="5">
    <source>
        <dbReference type="EMBL" id="MFC6633206.1"/>
    </source>
</evidence>
<dbReference type="InterPro" id="IPR050204">
    <property type="entry name" value="AraC_XylS_family_regulators"/>
</dbReference>
<reference evidence="6" key="1">
    <citation type="journal article" date="2019" name="Int. J. Syst. Evol. Microbiol.">
        <title>The Global Catalogue of Microorganisms (GCM) 10K type strain sequencing project: providing services to taxonomists for standard genome sequencing and annotation.</title>
        <authorList>
            <consortium name="The Broad Institute Genomics Platform"/>
            <consortium name="The Broad Institute Genome Sequencing Center for Infectious Disease"/>
            <person name="Wu L."/>
            <person name="Ma J."/>
        </authorList>
    </citation>
    <scope>NUCLEOTIDE SEQUENCE [LARGE SCALE GENOMIC DNA]</scope>
    <source>
        <strain evidence="6">CGMCC 1.13718</strain>
    </source>
</reference>
<comment type="caution">
    <text evidence="5">The sequence shown here is derived from an EMBL/GenBank/DDBJ whole genome shotgun (WGS) entry which is preliminary data.</text>
</comment>
<dbReference type="Gene3D" id="2.60.120.10">
    <property type="entry name" value="Jelly Rolls"/>
    <property type="match status" value="1"/>
</dbReference>
<name>A0ABW1YL22_9GAMM</name>
<evidence type="ECO:0000256" key="2">
    <source>
        <dbReference type="ARBA" id="ARBA00023125"/>
    </source>
</evidence>
<organism evidence="5 6">
    <name type="scientific">Microbulbifer taiwanensis</name>
    <dbReference type="NCBI Taxonomy" id="986746"/>
    <lineage>
        <taxon>Bacteria</taxon>
        <taxon>Pseudomonadati</taxon>
        <taxon>Pseudomonadota</taxon>
        <taxon>Gammaproteobacteria</taxon>
        <taxon>Cellvibrionales</taxon>
        <taxon>Microbulbiferaceae</taxon>
        <taxon>Microbulbifer</taxon>
    </lineage>
</organism>
<dbReference type="RefSeq" id="WP_193189314.1">
    <property type="nucleotide sequence ID" value="NZ_JACZFR010000006.1"/>
</dbReference>
<dbReference type="InterPro" id="IPR018060">
    <property type="entry name" value="HTH_AraC"/>
</dbReference>
<protein>
    <submittedName>
        <fullName evidence="5">Helix-turn-helix domain-containing protein</fullName>
    </submittedName>
</protein>
<dbReference type="PANTHER" id="PTHR46796">
    <property type="entry name" value="HTH-TYPE TRANSCRIPTIONAL ACTIVATOR RHAS-RELATED"/>
    <property type="match status" value="1"/>
</dbReference>
<keyword evidence="1" id="KW-0805">Transcription regulation</keyword>
<gene>
    <name evidence="5" type="ORF">ACFQBM_07945</name>
</gene>
<dbReference type="SUPFAM" id="SSF51182">
    <property type="entry name" value="RmlC-like cupins"/>
    <property type="match status" value="1"/>
</dbReference>
<evidence type="ECO:0000256" key="3">
    <source>
        <dbReference type="ARBA" id="ARBA00023163"/>
    </source>
</evidence>
<dbReference type="InterPro" id="IPR014710">
    <property type="entry name" value="RmlC-like_jellyroll"/>
</dbReference>
<dbReference type="SMART" id="SM00342">
    <property type="entry name" value="HTH_ARAC"/>
    <property type="match status" value="1"/>
</dbReference>
<feature type="domain" description="HTH araC/xylS-type" evidence="4">
    <location>
        <begin position="144"/>
        <end position="242"/>
    </location>
</feature>
<sequence>MSSASLLIDLRSYDRETRRHHHDYHQLVLPLAGALETSIAGRDGCVGAAQAALISAGAEHAFAATGEENRFIVADIPFALAPELERLPAFIPLDTALGHYTAFLHSELEHNRSGSHAQRQMLLLLVQLLTERFGGELQIDRRVLAARAWIDEHLDQPLPLARLAAIANLSPRRLTQLFKSCFDMTPQQYLLERRMQLAWTLLERGDLSVQRVAERAGYGNLAAFSDRFRRHFGKSPRYFRGPKE</sequence>
<keyword evidence="3" id="KW-0804">Transcription</keyword>
<dbReference type="SUPFAM" id="SSF46689">
    <property type="entry name" value="Homeodomain-like"/>
    <property type="match status" value="2"/>
</dbReference>
<dbReference type="PANTHER" id="PTHR46796:SF10">
    <property type="entry name" value="TRANSCRIPTIONAL ACTIVATOR FEAR"/>
    <property type="match status" value="1"/>
</dbReference>
<proteinExistence type="predicted"/>